<accession>A0A7K3NI34</accession>
<proteinExistence type="predicted"/>
<protein>
    <submittedName>
        <fullName evidence="2">DUF3987 domain-containing protein</fullName>
    </submittedName>
</protein>
<organism evidence="2 3">
    <name type="scientific">Desulfolutivibrio sulfodismutans</name>
    <dbReference type="NCBI Taxonomy" id="63561"/>
    <lineage>
        <taxon>Bacteria</taxon>
        <taxon>Pseudomonadati</taxon>
        <taxon>Thermodesulfobacteriota</taxon>
        <taxon>Desulfovibrionia</taxon>
        <taxon>Desulfovibrionales</taxon>
        <taxon>Desulfovibrionaceae</taxon>
        <taxon>Desulfolutivibrio</taxon>
    </lineage>
</organism>
<evidence type="ECO:0000256" key="1">
    <source>
        <dbReference type="SAM" id="Coils"/>
    </source>
</evidence>
<sequence length="471" mass="52418">MYSLQPIHPSEALRGQSRCCCWKLAAEHNVNPDLVASYMFGLVMSSTFGNVVCEVRKNHEISSVLWIAVGTGSGSGKTPVLRRLQDPLNTAFESELSLSQEDISRINAQLKALQARKKVLLKELEKANGESAHAQEELSKVLLSLSRSRLPISPLSGSVTPYGLAQELEKSGGYLASISSEGGILATLLSVPNEYLGPLMDAWSVQRISVVKKGARIDVPRPRFSVCVSWQPENARKILFTEKRACTGLTARFLYCEVPRMAHSYYFPVAENVSDKWWEDLMSSLVGRYVGSHEDSPRKIRLDGQALDYLRAFCVSIAGELSNARGMSEFSSKAMDHVVRLAIALHCLDGDHMNSDVIGYDQIMRACGMVVYFAQQHGRCWCLEYEKDVRGRARKIGSYFAKIPTPYQALPCISTEDIAISTDIPKKKVLQAMQWMAARGWARCIQMQGANKKMIDCWQAQVYLGAVDYEA</sequence>
<evidence type="ECO:0000313" key="3">
    <source>
        <dbReference type="Proteomes" id="UP000469724"/>
    </source>
</evidence>
<feature type="coiled-coil region" evidence="1">
    <location>
        <begin position="96"/>
        <end position="137"/>
    </location>
</feature>
<comment type="caution">
    <text evidence="2">The sequence shown here is derived from an EMBL/GenBank/DDBJ whole genome shotgun (WGS) entry which is preliminary data.</text>
</comment>
<gene>
    <name evidence="2" type="ORF">G3N56_03755</name>
</gene>
<dbReference type="Proteomes" id="UP000469724">
    <property type="component" value="Unassembled WGS sequence"/>
</dbReference>
<dbReference type="Pfam" id="PF13148">
    <property type="entry name" value="DUF3987"/>
    <property type="match status" value="1"/>
</dbReference>
<dbReference type="RefSeq" id="WP_163300910.1">
    <property type="nucleotide sequence ID" value="NZ_JAAGRQ010000010.1"/>
</dbReference>
<evidence type="ECO:0000313" key="2">
    <source>
        <dbReference type="EMBL" id="NDY55856.1"/>
    </source>
</evidence>
<reference evidence="2 3" key="1">
    <citation type="submission" date="2020-02" db="EMBL/GenBank/DDBJ databases">
        <title>Comparative genomics of sulfur disproportionating microorganisms.</title>
        <authorList>
            <person name="Ward L.M."/>
            <person name="Bertran E."/>
            <person name="Johnston D.T."/>
        </authorList>
    </citation>
    <scope>NUCLEOTIDE SEQUENCE [LARGE SCALE GENOMIC DNA]</scope>
    <source>
        <strain evidence="2 3">DSM 3696</strain>
    </source>
</reference>
<dbReference type="AlphaFoldDB" id="A0A7K3NI34"/>
<dbReference type="EMBL" id="JAAGRQ010000010">
    <property type="protein sequence ID" value="NDY55856.1"/>
    <property type="molecule type" value="Genomic_DNA"/>
</dbReference>
<dbReference type="InterPro" id="IPR025048">
    <property type="entry name" value="DUF3987"/>
</dbReference>
<name>A0A7K3NI34_9BACT</name>
<keyword evidence="1" id="KW-0175">Coiled coil</keyword>
<keyword evidence="3" id="KW-1185">Reference proteome</keyword>